<keyword evidence="3" id="KW-0808">Transferase</keyword>
<dbReference type="GO" id="GO:0005634">
    <property type="term" value="C:nucleus"/>
    <property type="evidence" value="ECO:0007669"/>
    <property type="project" value="TreeGrafter"/>
</dbReference>
<evidence type="ECO:0000313" key="11">
    <source>
        <dbReference type="Proteomes" id="UP000007797"/>
    </source>
</evidence>
<dbReference type="Proteomes" id="UP000007797">
    <property type="component" value="Unassembled WGS sequence"/>
</dbReference>
<dbReference type="GO" id="GO:0017136">
    <property type="term" value="F:histone deacetylase activity, NAD-dependent"/>
    <property type="evidence" value="ECO:0007669"/>
    <property type="project" value="TreeGrafter"/>
</dbReference>
<dbReference type="InterPro" id="IPR026591">
    <property type="entry name" value="Sirtuin_cat_small_dom_sf"/>
</dbReference>
<comment type="similarity">
    <text evidence="2">Belongs to the sirtuin family.</text>
</comment>
<reference evidence="11" key="1">
    <citation type="journal article" date="2011" name="Genome Res.">
        <title>Phylogeny-wide analysis of social amoeba genomes highlights ancient origins for complex intercellular communication.</title>
        <authorList>
            <person name="Heidel A.J."/>
            <person name="Lawal H.M."/>
            <person name="Felder M."/>
            <person name="Schilde C."/>
            <person name="Helps N.R."/>
            <person name="Tunggal B."/>
            <person name="Rivero F."/>
            <person name="John U."/>
            <person name="Schleicher M."/>
            <person name="Eichinger L."/>
            <person name="Platzer M."/>
            <person name="Noegel A.A."/>
            <person name="Schaap P."/>
            <person name="Gloeckner G."/>
        </authorList>
    </citation>
    <scope>NUCLEOTIDE SEQUENCE [LARGE SCALE GENOMIC DNA]</scope>
    <source>
        <strain evidence="11">SH3</strain>
    </source>
</reference>
<feature type="active site" description="Proton acceptor" evidence="7">
    <location>
        <position position="330"/>
    </location>
</feature>
<dbReference type="EMBL" id="GL883013">
    <property type="protein sequence ID" value="EGG20077.1"/>
    <property type="molecule type" value="Genomic_DNA"/>
</dbReference>
<feature type="binding site" evidence="7">
    <location>
        <position position="338"/>
    </location>
    <ligand>
        <name>Zn(2+)</name>
        <dbReference type="ChEBI" id="CHEBI:29105"/>
    </ligand>
</feature>
<evidence type="ECO:0000256" key="3">
    <source>
        <dbReference type="ARBA" id="ARBA00022679"/>
    </source>
</evidence>
<evidence type="ECO:0000259" key="9">
    <source>
        <dbReference type="PROSITE" id="PS50305"/>
    </source>
</evidence>
<evidence type="ECO:0000256" key="7">
    <source>
        <dbReference type="PROSITE-ProRule" id="PRU00236"/>
    </source>
</evidence>
<keyword evidence="8" id="KW-0732">Signal</keyword>
<dbReference type="AlphaFoldDB" id="F4PVR3"/>
<dbReference type="Pfam" id="PF02146">
    <property type="entry name" value="SIR2"/>
    <property type="match status" value="1"/>
</dbReference>
<dbReference type="PROSITE" id="PS50305">
    <property type="entry name" value="SIRTUIN"/>
    <property type="match status" value="1"/>
</dbReference>
<dbReference type="SUPFAM" id="SSF52467">
    <property type="entry name" value="DHS-like NAD/FAD-binding domain"/>
    <property type="match status" value="1"/>
</dbReference>
<evidence type="ECO:0000256" key="4">
    <source>
        <dbReference type="ARBA" id="ARBA00022723"/>
    </source>
</evidence>
<dbReference type="InterPro" id="IPR003000">
    <property type="entry name" value="Sirtuin"/>
</dbReference>
<dbReference type="KEGG" id="dfa:DFA_07194"/>
<name>F4PVR3_CACFS</name>
<keyword evidence="4 7" id="KW-0479">Metal-binding</keyword>
<organism evidence="10 11">
    <name type="scientific">Cavenderia fasciculata</name>
    <name type="common">Slime mold</name>
    <name type="synonym">Dictyostelium fasciculatum</name>
    <dbReference type="NCBI Taxonomy" id="261658"/>
    <lineage>
        <taxon>Eukaryota</taxon>
        <taxon>Amoebozoa</taxon>
        <taxon>Evosea</taxon>
        <taxon>Eumycetozoa</taxon>
        <taxon>Dictyostelia</taxon>
        <taxon>Acytosteliales</taxon>
        <taxon>Cavenderiaceae</taxon>
        <taxon>Cavenderia</taxon>
    </lineage>
</organism>
<evidence type="ECO:0000313" key="10">
    <source>
        <dbReference type="EMBL" id="EGG20077.1"/>
    </source>
</evidence>
<gene>
    <name evidence="10" type="primary">sir2C</name>
    <name evidence="10" type="ORF">DFA_07194</name>
</gene>
<dbReference type="STRING" id="1054147.F4PVR3"/>
<keyword evidence="5 7" id="KW-0862">Zinc</keyword>
<dbReference type="Gene3D" id="3.40.50.1220">
    <property type="entry name" value="TPP-binding domain"/>
    <property type="match status" value="1"/>
</dbReference>
<protein>
    <submittedName>
        <fullName evidence="10">NAD(+)-dependent deacetylase</fullName>
    </submittedName>
</protein>
<evidence type="ECO:0000256" key="5">
    <source>
        <dbReference type="ARBA" id="ARBA00022833"/>
    </source>
</evidence>
<keyword evidence="11" id="KW-1185">Reference proteome</keyword>
<dbReference type="GO" id="GO:0046872">
    <property type="term" value="F:metal ion binding"/>
    <property type="evidence" value="ECO:0007669"/>
    <property type="project" value="UniProtKB-KW"/>
</dbReference>
<comment type="cofactor">
    <cofactor evidence="1">
        <name>Zn(2+)</name>
        <dbReference type="ChEBI" id="CHEBI:29105"/>
    </cofactor>
</comment>
<feature type="chain" id="PRO_5003313346" evidence="8">
    <location>
        <begin position="17"/>
        <end position="496"/>
    </location>
</feature>
<dbReference type="InterPro" id="IPR050134">
    <property type="entry name" value="NAD-dep_sirtuin_deacylases"/>
</dbReference>
<dbReference type="InterPro" id="IPR029035">
    <property type="entry name" value="DHS-like_NAD/FAD-binding_dom"/>
</dbReference>
<evidence type="ECO:0000256" key="8">
    <source>
        <dbReference type="SAM" id="SignalP"/>
    </source>
</evidence>
<dbReference type="OMA" id="NESNHIE"/>
<accession>F4PVR3</accession>
<dbReference type="RefSeq" id="XP_004367060.1">
    <property type="nucleotide sequence ID" value="XM_004367003.1"/>
</dbReference>
<evidence type="ECO:0000256" key="2">
    <source>
        <dbReference type="ARBA" id="ARBA00006988"/>
    </source>
</evidence>
<dbReference type="Gene3D" id="3.30.1600.10">
    <property type="entry name" value="SIR2/SIRT2 'Small Domain"/>
    <property type="match status" value="1"/>
</dbReference>
<feature type="binding site" evidence="7">
    <location>
        <position position="341"/>
    </location>
    <ligand>
        <name>Zn(2+)</name>
        <dbReference type="ChEBI" id="CHEBI:29105"/>
    </ligand>
</feature>
<proteinExistence type="inferred from homology"/>
<feature type="binding site" evidence="7">
    <location>
        <position position="383"/>
    </location>
    <ligand>
        <name>Zn(2+)</name>
        <dbReference type="ChEBI" id="CHEBI:29105"/>
    </ligand>
</feature>
<feature type="signal peptide" evidence="8">
    <location>
        <begin position="1"/>
        <end position="16"/>
    </location>
</feature>
<dbReference type="PANTHER" id="PTHR11085">
    <property type="entry name" value="NAD-DEPENDENT PROTEIN DEACYLASE SIRTUIN-5, MITOCHONDRIAL-RELATED"/>
    <property type="match status" value="1"/>
</dbReference>
<sequence length="496" mass="56746">MNLTLTSSFFFSSSFAFTFILLIDDHHSTINLSVVYQQLNLKFYDSPESTLPCCQSWHDNDDNDVEDVDGYDGVWICLHCLDSTQCKKHSYNHSCQEQTDGDGTHQHHHLMLFFDYKTAFDKQIKIYCFKCDHLLDTNTLMLVGNDDKSSNSTSNYNVNDILDQINAFKLILYNDKKSEWYRENVHSNNNQNNDLEKKQLKESSLKGIADYIQSEQCKNIVVLTGAGISVAAGIPDFRSPKSGLYNNIKQFNLPYPEAIFDIDYFKVYPERFYTISKDIFPDADKYKPTQVHHFIKKLSDHHLLRRNYTQNIDTLERAAGIPLNQLIEAHGAFTHSYCMQCNKQYSNDYILNILNSKCESESESVSSSSPSLSPLTKHQVPRCNDKDCNGLIKPNVVFFGDALPMEFNHCLVNDFPHESKLQCDLLIVIGTSLKVLPIASMINLCHGRVPRLLINNQDVGANDHGGFEWDTNPLMDVKWIGDCQQGVTELIQLLNW</sequence>
<dbReference type="InterPro" id="IPR026590">
    <property type="entry name" value="Ssirtuin_cat_dom"/>
</dbReference>
<dbReference type="GO" id="GO:0070403">
    <property type="term" value="F:NAD+ binding"/>
    <property type="evidence" value="ECO:0007669"/>
    <property type="project" value="InterPro"/>
</dbReference>
<keyword evidence="6" id="KW-0520">NAD</keyword>
<dbReference type="OrthoDB" id="420264at2759"/>
<dbReference type="GeneID" id="14872301"/>
<feature type="binding site" evidence="7">
    <location>
        <position position="388"/>
    </location>
    <ligand>
        <name>Zn(2+)</name>
        <dbReference type="ChEBI" id="CHEBI:29105"/>
    </ligand>
</feature>
<evidence type="ECO:0000256" key="6">
    <source>
        <dbReference type="ARBA" id="ARBA00023027"/>
    </source>
</evidence>
<feature type="domain" description="Deacetylase sirtuin-type" evidence="9">
    <location>
        <begin position="198"/>
        <end position="496"/>
    </location>
</feature>
<dbReference type="PANTHER" id="PTHR11085:SF6">
    <property type="entry name" value="NAD-DEPENDENT PROTEIN DEACETYLASE SIRTUIN-2"/>
    <property type="match status" value="1"/>
</dbReference>
<evidence type="ECO:0000256" key="1">
    <source>
        <dbReference type="ARBA" id="ARBA00001947"/>
    </source>
</evidence>